<proteinExistence type="predicted"/>
<name>A0ACB8CJ66_DERSI</name>
<evidence type="ECO:0000313" key="2">
    <source>
        <dbReference type="Proteomes" id="UP000821865"/>
    </source>
</evidence>
<keyword evidence="2" id="KW-1185">Reference proteome</keyword>
<dbReference type="EMBL" id="CM023475">
    <property type="protein sequence ID" value="KAH7944879.1"/>
    <property type="molecule type" value="Genomic_DNA"/>
</dbReference>
<dbReference type="Proteomes" id="UP000821865">
    <property type="component" value="Chromosome 6"/>
</dbReference>
<protein>
    <submittedName>
        <fullName evidence="1">Uncharacterized protein</fullName>
    </submittedName>
</protein>
<comment type="caution">
    <text evidence="1">The sequence shown here is derived from an EMBL/GenBank/DDBJ whole genome shotgun (WGS) entry which is preliminary data.</text>
</comment>
<evidence type="ECO:0000313" key="1">
    <source>
        <dbReference type="EMBL" id="KAH7944879.1"/>
    </source>
</evidence>
<accession>A0ACB8CJ66</accession>
<sequence length="165" mass="17945">MRLLTGMMHSLYIPGTSLGTFQARAFFSTVARKQLPVVSSMSHKIAPYNPQVTAVRLASADANYVNIWKAERILAASMLAIVPGAFMLPCPVMDCLLAISAVVHMHWGVETIVVDYVRPALFGNLIPKVAVGAVYALSIAALTGLFYFNFTDVGIIKAIQMLWTV</sequence>
<gene>
    <name evidence="1" type="ORF">HPB49_001567</name>
</gene>
<reference evidence="1" key="1">
    <citation type="submission" date="2020-05" db="EMBL/GenBank/DDBJ databases">
        <title>Large-scale comparative analyses of tick genomes elucidate their genetic diversity and vector capacities.</title>
        <authorList>
            <person name="Jia N."/>
            <person name="Wang J."/>
            <person name="Shi W."/>
            <person name="Du L."/>
            <person name="Sun Y."/>
            <person name="Zhan W."/>
            <person name="Jiang J."/>
            <person name="Wang Q."/>
            <person name="Zhang B."/>
            <person name="Ji P."/>
            <person name="Sakyi L.B."/>
            <person name="Cui X."/>
            <person name="Yuan T."/>
            <person name="Jiang B."/>
            <person name="Yang W."/>
            <person name="Lam T.T.-Y."/>
            <person name="Chang Q."/>
            <person name="Ding S."/>
            <person name="Wang X."/>
            <person name="Zhu J."/>
            <person name="Ruan X."/>
            <person name="Zhao L."/>
            <person name="Wei J."/>
            <person name="Que T."/>
            <person name="Du C."/>
            <person name="Cheng J."/>
            <person name="Dai P."/>
            <person name="Han X."/>
            <person name="Huang E."/>
            <person name="Gao Y."/>
            <person name="Liu J."/>
            <person name="Shao H."/>
            <person name="Ye R."/>
            <person name="Li L."/>
            <person name="Wei W."/>
            <person name="Wang X."/>
            <person name="Wang C."/>
            <person name="Yang T."/>
            <person name="Huo Q."/>
            <person name="Li W."/>
            <person name="Guo W."/>
            <person name="Chen H."/>
            <person name="Zhou L."/>
            <person name="Ni X."/>
            <person name="Tian J."/>
            <person name="Zhou Y."/>
            <person name="Sheng Y."/>
            <person name="Liu T."/>
            <person name="Pan Y."/>
            <person name="Xia L."/>
            <person name="Li J."/>
            <person name="Zhao F."/>
            <person name="Cao W."/>
        </authorList>
    </citation>
    <scope>NUCLEOTIDE SEQUENCE</scope>
    <source>
        <strain evidence="1">Dsil-2018</strain>
    </source>
</reference>
<organism evidence="1 2">
    <name type="scientific">Dermacentor silvarum</name>
    <name type="common">Tick</name>
    <dbReference type="NCBI Taxonomy" id="543639"/>
    <lineage>
        <taxon>Eukaryota</taxon>
        <taxon>Metazoa</taxon>
        <taxon>Ecdysozoa</taxon>
        <taxon>Arthropoda</taxon>
        <taxon>Chelicerata</taxon>
        <taxon>Arachnida</taxon>
        <taxon>Acari</taxon>
        <taxon>Parasitiformes</taxon>
        <taxon>Ixodida</taxon>
        <taxon>Ixodoidea</taxon>
        <taxon>Ixodidae</taxon>
        <taxon>Rhipicephalinae</taxon>
        <taxon>Dermacentor</taxon>
    </lineage>
</organism>